<proteinExistence type="inferred from homology"/>
<feature type="transmembrane region" description="Helical" evidence="7">
    <location>
        <begin position="239"/>
        <end position="260"/>
    </location>
</feature>
<evidence type="ECO:0000256" key="5">
    <source>
        <dbReference type="ARBA" id="ARBA00022989"/>
    </source>
</evidence>
<dbReference type="KEGG" id="dmt:DESME_05380"/>
<protein>
    <submittedName>
        <fullName evidence="9">Transporter</fullName>
    </submittedName>
</protein>
<dbReference type="OrthoDB" id="9804865at2"/>
<gene>
    <name evidence="9" type="ORF">DESME_05380</name>
</gene>
<dbReference type="PANTHER" id="PTHR42920:SF5">
    <property type="entry name" value="EAMA DOMAIN-CONTAINING PROTEIN"/>
    <property type="match status" value="1"/>
</dbReference>
<organism evidence="9 10">
    <name type="scientific">Desulfitobacterium metallireducens DSM 15288</name>
    <dbReference type="NCBI Taxonomy" id="871968"/>
    <lineage>
        <taxon>Bacteria</taxon>
        <taxon>Bacillati</taxon>
        <taxon>Bacillota</taxon>
        <taxon>Clostridia</taxon>
        <taxon>Eubacteriales</taxon>
        <taxon>Desulfitobacteriaceae</taxon>
        <taxon>Desulfitobacterium</taxon>
    </lineage>
</organism>
<dbReference type="Proteomes" id="UP000010847">
    <property type="component" value="Chromosome"/>
</dbReference>
<dbReference type="STRING" id="871968.DESME_05380"/>
<evidence type="ECO:0000256" key="7">
    <source>
        <dbReference type="SAM" id="Phobius"/>
    </source>
</evidence>
<dbReference type="EMBL" id="CP007032">
    <property type="protein sequence ID" value="AHF06556.1"/>
    <property type="molecule type" value="Genomic_DNA"/>
</dbReference>
<evidence type="ECO:0000256" key="3">
    <source>
        <dbReference type="ARBA" id="ARBA00022475"/>
    </source>
</evidence>
<feature type="transmembrane region" description="Helical" evidence="7">
    <location>
        <begin position="67"/>
        <end position="84"/>
    </location>
</feature>
<sequence>MKITKRMANMVLLLISALWGSGFVVTRMALDANVSAGFINFARGLIFALLVLLLFHQKIFRMTFNDFKIGLIAGLLNFGGYIAQTVGVKYTTPSNNAFISATYVVIVPFMAYLAFKKSLKIKSFIAIAFCLWGMAILTGIMRRGFVLNIGDVYSLICAFFYAGSITYISYGARETDATIVAFMLAIVQAIGGLGYFFIADGGQLVNVNWQAAILPLLYMGVMCSFVAQTLQVIAQKHTSATTAGLIMMLEGLFGSLFSVAFRFEPFTSSMAVGGTIIMLALILMEVNIEQLRNKTSPISEKRIE</sequence>
<keyword evidence="4 7" id="KW-0812">Transmembrane</keyword>
<feature type="transmembrane region" description="Helical" evidence="7">
    <location>
        <begin position="96"/>
        <end position="115"/>
    </location>
</feature>
<dbReference type="InterPro" id="IPR051258">
    <property type="entry name" value="Diverse_Substrate_Transporter"/>
</dbReference>
<comment type="similarity">
    <text evidence="2">Belongs to the EamA transporter family.</text>
</comment>
<feature type="transmembrane region" description="Helical" evidence="7">
    <location>
        <begin position="266"/>
        <end position="284"/>
    </location>
</feature>
<keyword evidence="5 7" id="KW-1133">Transmembrane helix</keyword>
<keyword evidence="10" id="KW-1185">Reference proteome</keyword>
<feature type="domain" description="EamA" evidence="8">
    <location>
        <begin position="9"/>
        <end position="138"/>
    </location>
</feature>
<evidence type="ECO:0000256" key="1">
    <source>
        <dbReference type="ARBA" id="ARBA00004651"/>
    </source>
</evidence>
<comment type="subcellular location">
    <subcellularLocation>
        <location evidence="1">Cell membrane</location>
        <topology evidence="1">Multi-pass membrane protein</topology>
    </subcellularLocation>
</comment>
<dbReference type="InterPro" id="IPR037185">
    <property type="entry name" value="EmrE-like"/>
</dbReference>
<dbReference type="GO" id="GO:0005886">
    <property type="term" value="C:plasma membrane"/>
    <property type="evidence" value="ECO:0007669"/>
    <property type="project" value="UniProtKB-SubCell"/>
</dbReference>
<reference evidence="9 10" key="1">
    <citation type="submission" date="2013-12" db="EMBL/GenBank/DDBJ databases">
        <authorList>
            <consortium name="DOE Joint Genome Institute"/>
            <person name="Smidt H."/>
            <person name="Huntemann M."/>
            <person name="Han J."/>
            <person name="Chen A."/>
            <person name="Kyrpides N."/>
            <person name="Mavromatis K."/>
            <person name="Markowitz V."/>
            <person name="Palaniappan K."/>
            <person name="Ivanova N."/>
            <person name="Schaumberg A."/>
            <person name="Pati A."/>
            <person name="Liolios K."/>
            <person name="Nordberg H.P."/>
            <person name="Cantor M.N."/>
            <person name="Hua S.X."/>
            <person name="Woyke T."/>
        </authorList>
    </citation>
    <scope>NUCLEOTIDE SEQUENCE [LARGE SCALE GENOMIC DNA]</scope>
    <source>
        <strain evidence="10">DSM 15288</strain>
    </source>
</reference>
<dbReference type="Pfam" id="PF00892">
    <property type="entry name" value="EamA"/>
    <property type="match status" value="2"/>
</dbReference>
<evidence type="ECO:0000256" key="4">
    <source>
        <dbReference type="ARBA" id="ARBA00022692"/>
    </source>
</evidence>
<dbReference type="eggNOG" id="COG0697">
    <property type="taxonomic scope" value="Bacteria"/>
</dbReference>
<feature type="transmembrane region" description="Helical" evidence="7">
    <location>
        <begin position="152"/>
        <end position="170"/>
    </location>
</feature>
<evidence type="ECO:0000256" key="6">
    <source>
        <dbReference type="ARBA" id="ARBA00023136"/>
    </source>
</evidence>
<evidence type="ECO:0000313" key="10">
    <source>
        <dbReference type="Proteomes" id="UP000010847"/>
    </source>
</evidence>
<dbReference type="HOGENOM" id="CLU_033863_21_3_9"/>
<keyword evidence="6 7" id="KW-0472">Membrane</keyword>
<dbReference type="AlphaFoldDB" id="W0EBV4"/>
<evidence type="ECO:0000256" key="2">
    <source>
        <dbReference type="ARBA" id="ARBA00007362"/>
    </source>
</evidence>
<dbReference type="PANTHER" id="PTHR42920">
    <property type="entry name" value="OS03G0707200 PROTEIN-RELATED"/>
    <property type="match status" value="1"/>
</dbReference>
<feature type="transmembrane region" description="Helical" evidence="7">
    <location>
        <begin position="209"/>
        <end position="227"/>
    </location>
</feature>
<accession>W0EBV4</accession>
<dbReference type="SUPFAM" id="SSF103481">
    <property type="entry name" value="Multidrug resistance efflux transporter EmrE"/>
    <property type="match status" value="2"/>
</dbReference>
<evidence type="ECO:0000313" key="9">
    <source>
        <dbReference type="EMBL" id="AHF06556.1"/>
    </source>
</evidence>
<feature type="transmembrane region" description="Helical" evidence="7">
    <location>
        <begin position="38"/>
        <end position="55"/>
    </location>
</feature>
<keyword evidence="3" id="KW-1003">Cell membrane</keyword>
<dbReference type="RefSeq" id="WP_006717945.1">
    <property type="nucleotide sequence ID" value="NZ_CP007032.1"/>
</dbReference>
<name>W0EBV4_9FIRM</name>
<dbReference type="InterPro" id="IPR000620">
    <property type="entry name" value="EamA_dom"/>
</dbReference>
<feature type="domain" description="EamA" evidence="8">
    <location>
        <begin position="149"/>
        <end position="284"/>
    </location>
</feature>
<evidence type="ECO:0000259" key="8">
    <source>
        <dbReference type="Pfam" id="PF00892"/>
    </source>
</evidence>
<feature type="transmembrane region" description="Helical" evidence="7">
    <location>
        <begin position="177"/>
        <end position="197"/>
    </location>
</feature>
<feature type="transmembrane region" description="Helical" evidence="7">
    <location>
        <begin position="124"/>
        <end position="146"/>
    </location>
</feature>